<accession>A0A1G4QDT1</accession>
<organism evidence="1 2">
    <name type="scientific">Ancylobacter rudongensis</name>
    <dbReference type="NCBI Taxonomy" id="177413"/>
    <lineage>
        <taxon>Bacteria</taxon>
        <taxon>Pseudomonadati</taxon>
        <taxon>Pseudomonadota</taxon>
        <taxon>Alphaproteobacteria</taxon>
        <taxon>Hyphomicrobiales</taxon>
        <taxon>Xanthobacteraceae</taxon>
        <taxon>Ancylobacter</taxon>
    </lineage>
</organism>
<sequence>MRTRRLALTATFALLVASLLAAAWLAARLFVVERDNGLIASLAAGHDLAISAEDPPALLFARLHFLITRDRLDEAQPLLNRLAAGEDRDLAVAALYDIANARLRVAFNHLESNRIDPAIPLVRLAKDNYRRALVLAPGFWDGKYNLDIAMRLVRDFPQIDLEGEELPPDAVKKLWTDLPGLPRGLP</sequence>
<dbReference type="STRING" id="177413.SAMN05660859_1144"/>
<dbReference type="Proteomes" id="UP000198889">
    <property type="component" value="Unassembled WGS sequence"/>
</dbReference>
<evidence type="ECO:0000313" key="2">
    <source>
        <dbReference type="Proteomes" id="UP000198889"/>
    </source>
</evidence>
<protein>
    <submittedName>
        <fullName evidence="1">MxaK protein</fullName>
    </submittedName>
</protein>
<keyword evidence="2" id="KW-1185">Reference proteome</keyword>
<reference evidence="2" key="1">
    <citation type="submission" date="2016-10" db="EMBL/GenBank/DDBJ databases">
        <authorList>
            <person name="Varghese N."/>
            <person name="Submissions S."/>
        </authorList>
    </citation>
    <scope>NUCLEOTIDE SEQUENCE [LARGE SCALE GENOMIC DNA]</scope>
    <source>
        <strain evidence="2">CGMCC 1.1761</strain>
    </source>
</reference>
<dbReference type="RefSeq" id="WP_091436827.1">
    <property type="nucleotide sequence ID" value="NZ_FMTP01000001.1"/>
</dbReference>
<dbReference type="AlphaFoldDB" id="A0A1G4QDT1"/>
<dbReference type="EMBL" id="FMTP01000001">
    <property type="protein sequence ID" value="SCW42740.1"/>
    <property type="molecule type" value="Genomic_DNA"/>
</dbReference>
<evidence type="ECO:0000313" key="1">
    <source>
        <dbReference type="EMBL" id="SCW42740.1"/>
    </source>
</evidence>
<gene>
    <name evidence="1" type="ORF">SAMN05660859_1144</name>
</gene>
<name>A0A1G4QDT1_9HYPH</name>
<proteinExistence type="predicted"/>